<protein>
    <submittedName>
        <fullName evidence="5">Heat-shock protein</fullName>
    </submittedName>
</protein>
<evidence type="ECO:0000259" key="4">
    <source>
        <dbReference type="PROSITE" id="PS51203"/>
    </source>
</evidence>
<dbReference type="InterPro" id="IPR002068">
    <property type="entry name" value="A-crystallin/Hsp20_dom"/>
</dbReference>
<dbReference type="CDD" id="cd06464">
    <property type="entry name" value="ACD_sHsps-like"/>
    <property type="match status" value="1"/>
</dbReference>
<dbReference type="InterPro" id="IPR008978">
    <property type="entry name" value="HSP20-like_chaperone"/>
</dbReference>
<feature type="domain" description="SHSP" evidence="3">
    <location>
        <begin position="37"/>
        <end position="151"/>
    </location>
</feature>
<comment type="similarity">
    <text evidence="1 2">Belongs to the small heat shock protein (HSP20) family.</text>
</comment>
<evidence type="ECO:0000256" key="1">
    <source>
        <dbReference type="PROSITE-ProRule" id="PRU00285"/>
    </source>
</evidence>
<dbReference type="PROSITE" id="PS51203">
    <property type="entry name" value="CS"/>
    <property type="match status" value="1"/>
</dbReference>
<dbReference type="Pfam" id="PF00011">
    <property type="entry name" value="HSP20"/>
    <property type="match status" value="1"/>
</dbReference>
<evidence type="ECO:0000313" key="5">
    <source>
        <dbReference type="EMBL" id="ANH82548.1"/>
    </source>
</evidence>
<dbReference type="Gene3D" id="2.60.40.790">
    <property type="match status" value="1"/>
</dbReference>
<dbReference type="Proteomes" id="UP000077667">
    <property type="component" value="Chromosome"/>
</dbReference>
<dbReference type="PANTHER" id="PTHR11527">
    <property type="entry name" value="HEAT-SHOCK PROTEIN 20 FAMILY MEMBER"/>
    <property type="match status" value="1"/>
</dbReference>
<reference evidence="5 6" key="1">
    <citation type="submission" date="2016-05" db="EMBL/GenBank/DDBJ databases">
        <title>Niabella ginsenosidivorans BS26 whole genome sequencing.</title>
        <authorList>
            <person name="Im W.T."/>
            <person name="Siddiqi M.Z."/>
        </authorList>
    </citation>
    <scope>NUCLEOTIDE SEQUENCE [LARGE SCALE GENOMIC DNA]</scope>
    <source>
        <strain evidence="5 6">BS26</strain>
    </source>
</reference>
<evidence type="ECO:0000313" key="6">
    <source>
        <dbReference type="Proteomes" id="UP000077667"/>
    </source>
</evidence>
<evidence type="ECO:0000259" key="3">
    <source>
        <dbReference type="PROSITE" id="PS01031"/>
    </source>
</evidence>
<accession>A0A1A9I4E5</accession>
<dbReference type="EMBL" id="CP015772">
    <property type="protein sequence ID" value="ANH82548.1"/>
    <property type="molecule type" value="Genomic_DNA"/>
</dbReference>
<dbReference type="SUPFAM" id="SSF49764">
    <property type="entry name" value="HSP20-like chaperones"/>
    <property type="match status" value="1"/>
</dbReference>
<feature type="domain" description="CS" evidence="4">
    <location>
        <begin position="41"/>
        <end position="148"/>
    </location>
</feature>
<dbReference type="KEGG" id="nia:A8C56_17605"/>
<dbReference type="OrthoDB" id="9814487at2"/>
<sequence>MSLIKWNGNKEMLPGFSGWFDDFWSRDLFNWGNKNFSSTQTTLPSVNVKETDDNFEVEVAAPGMDKNDFRVTLDGNLLTISSEKQADNEEKNENYTRREFSYQSFQRSFELPKDVVDEESIQAKYENGVLHLTVPKKEEAKRKAPKKIEVY</sequence>
<dbReference type="STRING" id="1176587.A8C56_17605"/>
<dbReference type="InterPro" id="IPR007052">
    <property type="entry name" value="CS_dom"/>
</dbReference>
<gene>
    <name evidence="5" type="ORF">A8C56_17605</name>
</gene>
<proteinExistence type="inferred from homology"/>
<dbReference type="AlphaFoldDB" id="A0A1A9I4E5"/>
<evidence type="ECO:0000256" key="2">
    <source>
        <dbReference type="RuleBase" id="RU003616"/>
    </source>
</evidence>
<dbReference type="InterPro" id="IPR031107">
    <property type="entry name" value="Small_HSP"/>
</dbReference>
<keyword evidence="6" id="KW-1185">Reference proteome</keyword>
<organism evidence="5 6">
    <name type="scientific">Niabella ginsenosidivorans</name>
    <dbReference type="NCBI Taxonomy" id="1176587"/>
    <lineage>
        <taxon>Bacteria</taxon>
        <taxon>Pseudomonadati</taxon>
        <taxon>Bacteroidota</taxon>
        <taxon>Chitinophagia</taxon>
        <taxon>Chitinophagales</taxon>
        <taxon>Chitinophagaceae</taxon>
        <taxon>Niabella</taxon>
    </lineage>
</organism>
<name>A0A1A9I4E5_9BACT</name>
<dbReference type="PROSITE" id="PS01031">
    <property type="entry name" value="SHSP"/>
    <property type="match status" value="1"/>
</dbReference>
<dbReference type="RefSeq" id="WP_067758971.1">
    <property type="nucleotide sequence ID" value="NZ_CP015772.1"/>
</dbReference>